<keyword evidence="7" id="KW-0175">Coiled coil</keyword>
<evidence type="ECO:0000313" key="10">
    <source>
        <dbReference type="Proteomes" id="UP001295423"/>
    </source>
</evidence>
<evidence type="ECO:0000256" key="4">
    <source>
        <dbReference type="ARBA" id="ARBA00022490"/>
    </source>
</evidence>
<organism evidence="9 10">
    <name type="scientific">Cylindrotheca closterium</name>
    <dbReference type="NCBI Taxonomy" id="2856"/>
    <lineage>
        <taxon>Eukaryota</taxon>
        <taxon>Sar</taxon>
        <taxon>Stramenopiles</taxon>
        <taxon>Ochrophyta</taxon>
        <taxon>Bacillariophyta</taxon>
        <taxon>Bacillariophyceae</taxon>
        <taxon>Bacillariophycidae</taxon>
        <taxon>Bacillariales</taxon>
        <taxon>Bacillariaceae</taxon>
        <taxon>Cylindrotheca</taxon>
    </lineage>
</organism>
<dbReference type="GO" id="GO:0005737">
    <property type="term" value="C:cytoplasm"/>
    <property type="evidence" value="ECO:0007669"/>
    <property type="project" value="UniProtKB-SubCell"/>
</dbReference>
<keyword evidence="5" id="KW-0597">Phosphoprotein</keyword>
<keyword evidence="4" id="KW-0963">Cytoplasm</keyword>
<feature type="compositionally biased region" description="Basic and acidic residues" evidence="8">
    <location>
        <begin position="596"/>
        <end position="667"/>
    </location>
</feature>
<evidence type="ECO:0000256" key="2">
    <source>
        <dbReference type="ARBA" id="ARBA00004496"/>
    </source>
</evidence>
<protein>
    <submittedName>
        <fullName evidence="9">Uncharacterized protein</fullName>
    </submittedName>
</protein>
<evidence type="ECO:0000256" key="7">
    <source>
        <dbReference type="SAM" id="Coils"/>
    </source>
</evidence>
<gene>
    <name evidence="9" type="ORF">CYCCA115_LOCUS7910</name>
</gene>
<name>A0AAD2CUT3_9STRA</name>
<feature type="region of interest" description="Disordered" evidence="8">
    <location>
        <begin position="583"/>
        <end position="667"/>
    </location>
</feature>
<evidence type="ECO:0000256" key="8">
    <source>
        <dbReference type="SAM" id="MobiDB-lite"/>
    </source>
</evidence>
<feature type="compositionally biased region" description="Polar residues" evidence="8">
    <location>
        <begin position="109"/>
        <end position="126"/>
    </location>
</feature>
<evidence type="ECO:0000256" key="3">
    <source>
        <dbReference type="ARBA" id="ARBA00022475"/>
    </source>
</evidence>
<keyword evidence="6" id="KW-0472">Membrane</keyword>
<evidence type="ECO:0000313" key="9">
    <source>
        <dbReference type="EMBL" id="CAJ1942364.1"/>
    </source>
</evidence>
<proteinExistence type="predicted"/>
<feature type="compositionally biased region" description="Polar residues" evidence="8">
    <location>
        <begin position="245"/>
        <end position="258"/>
    </location>
</feature>
<dbReference type="EMBL" id="CAKOGP040001112">
    <property type="protein sequence ID" value="CAJ1942364.1"/>
    <property type="molecule type" value="Genomic_DNA"/>
</dbReference>
<feature type="compositionally biased region" description="Acidic residues" evidence="8">
    <location>
        <begin position="24"/>
        <end position="38"/>
    </location>
</feature>
<dbReference type="PANTHER" id="PTHR45161:SF1">
    <property type="entry name" value="CYTOSKELETON-ASSOCIATED PROTEIN 4"/>
    <property type="match status" value="1"/>
</dbReference>
<feature type="compositionally biased region" description="Polar residues" evidence="8">
    <location>
        <begin position="133"/>
        <end position="142"/>
    </location>
</feature>
<comment type="caution">
    <text evidence="9">The sequence shown here is derived from an EMBL/GenBank/DDBJ whole genome shotgun (WGS) entry which is preliminary data.</text>
</comment>
<comment type="subcellular location">
    <subcellularLocation>
        <location evidence="1">Cell membrane</location>
    </subcellularLocation>
    <subcellularLocation>
        <location evidence="2">Cytoplasm</location>
    </subcellularLocation>
</comment>
<feature type="compositionally biased region" description="Polar residues" evidence="8">
    <location>
        <begin position="163"/>
        <end position="180"/>
    </location>
</feature>
<feature type="region of interest" description="Disordered" evidence="8">
    <location>
        <begin position="107"/>
        <end position="369"/>
    </location>
</feature>
<feature type="compositionally biased region" description="Polar residues" evidence="8">
    <location>
        <begin position="199"/>
        <end position="209"/>
    </location>
</feature>
<dbReference type="PANTHER" id="PTHR45161">
    <property type="entry name" value="CYTOSKELETON-ASSOCIATED PROTEIN 4"/>
    <property type="match status" value="1"/>
</dbReference>
<dbReference type="GO" id="GO:0005886">
    <property type="term" value="C:plasma membrane"/>
    <property type="evidence" value="ECO:0007669"/>
    <property type="project" value="UniProtKB-SubCell"/>
</dbReference>
<sequence>MTGESPSLDELNAIMNLERKEAFDDPNSELSDLDNQETPEEKLMKIIDQPLPGIPKAKQDLFKRSQAARQKSSRTRYSYIASGGGTVHANRFQFEDPLDPEKNEWRKTLNASYNGSTNNDNTSATNGFAGIQRVSSNSSGVSQDFYVPTSAGSGRQKKRLSARSLNDGTESLTSTDTRNTTSERRARRSKNSSHSRSSLNPASTTSSLNDSDHKESSISSNDHLEVPSQGAGKPPVPRKVRRGSRTQPDDAQQPQVARQTMRGRRRGSRDAQTMQANTNQAAAAGRGNNRQRRANSQDAESSNRRSSSKDAQGMRQATRRSTSRGQMAGFEQAWTQSPGNNGEAVRVPPLRRGNGAEVNGKRRGARPSTANLANFEQAWEEGGTDGDLAVAASIEPNLQRSITSDSMNKKRTKREKIFELQAKCDRYKKEWIEASKDKKKVRKELQDVQVSIVSLNMQIDTQKAETEILQKQLTDTVQKLMESKRVQEKERAEADETAQELEQSKLDYTKVTSESRELRTRIDELEDSLSDKDKQIASLNHDVAESKKLIEELKLDLIHADDEGILLEKELKRLEQELEAYKEAAEKDQEEGNEGNLRKAQSDIEKRLHDEKERRLHEKQLKLDAKIKEFEEQKEKAQQEQQNRQKEMANLHMADSEKQKTRDEQRREIDSELNNRLKEMEDNNTVLKGKLKSEQLQTTVKLKQRDETIEQLTKNLAEMKKQLAQRDADPDGLVALQREVEMAKAEAVSIQDDLAEAQRMNGMLQEEIEDFQTTSVELRGELETLENEKKQFSTEMTRLKAKSDEWQKKSSEWTDKAFLWKEKAEYWEKVCREIDPYYKEGSSQVSPEKSEDPQAMMLQAAVAKKRSSAAVNNHGRWNQWFNKQATGDEAEFQAKVQELQEQNNSQTQLIKKLRSEIVRIQSNHKEENYTKQQQIIQVQREMEAIELQNTNLMKQLELARKLEHFAAQDLTTTL</sequence>
<keyword evidence="3" id="KW-1003">Cell membrane</keyword>
<reference evidence="9" key="1">
    <citation type="submission" date="2023-08" db="EMBL/GenBank/DDBJ databases">
        <authorList>
            <person name="Audoor S."/>
            <person name="Bilcke G."/>
        </authorList>
    </citation>
    <scope>NUCLEOTIDE SEQUENCE</scope>
</reference>
<evidence type="ECO:0000256" key="1">
    <source>
        <dbReference type="ARBA" id="ARBA00004236"/>
    </source>
</evidence>
<keyword evidence="10" id="KW-1185">Reference proteome</keyword>
<dbReference type="Proteomes" id="UP001295423">
    <property type="component" value="Unassembled WGS sequence"/>
</dbReference>
<feature type="compositionally biased region" description="Low complexity" evidence="8">
    <location>
        <begin position="271"/>
        <end position="288"/>
    </location>
</feature>
<evidence type="ECO:0000256" key="6">
    <source>
        <dbReference type="ARBA" id="ARBA00023136"/>
    </source>
</evidence>
<evidence type="ECO:0000256" key="5">
    <source>
        <dbReference type="ARBA" id="ARBA00022553"/>
    </source>
</evidence>
<feature type="coiled-coil region" evidence="7">
    <location>
        <begin position="882"/>
        <end position="962"/>
    </location>
</feature>
<dbReference type="AlphaFoldDB" id="A0AAD2CUT3"/>
<accession>A0AAD2CUT3</accession>
<feature type="region of interest" description="Disordered" evidence="8">
    <location>
        <begin position="18"/>
        <end position="38"/>
    </location>
</feature>